<evidence type="ECO:0000313" key="3">
    <source>
        <dbReference type="EMBL" id="QKW54622.1"/>
    </source>
</evidence>
<dbReference type="PANTHER" id="PTHR47691">
    <property type="entry name" value="REGULATOR-RELATED"/>
    <property type="match status" value="1"/>
</dbReference>
<name>A0A7H8NJL9_9ACTN</name>
<dbReference type="Gene3D" id="3.40.50.300">
    <property type="entry name" value="P-loop containing nucleotide triphosphate hydrolases"/>
    <property type="match status" value="1"/>
</dbReference>
<reference evidence="3 4" key="1">
    <citation type="submission" date="2020-06" db="EMBL/GenBank/DDBJ databases">
        <title>Genome mining for natural products.</title>
        <authorList>
            <person name="Zhang B."/>
            <person name="Shi J."/>
            <person name="Ge H."/>
        </authorList>
    </citation>
    <scope>NUCLEOTIDE SEQUENCE [LARGE SCALE GENOMIC DNA]</scope>
    <source>
        <strain evidence="3 4">NA00687</strain>
    </source>
</reference>
<dbReference type="InterPro" id="IPR027417">
    <property type="entry name" value="P-loop_NTPase"/>
</dbReference>
<dbReference type="InterPro" id="IPR041664">
    <property type="entry name" value="AAA_16"/>
</dbReference>
<feature type="compositionally biased region" description="Low complexity" evidence="1">
    <location>
        <begin position="59"/>
        <end position="84"/>
    </location>
</feature>
<evidence type="ECO:0000259" key="2">
    <source>
        <dbReference type="Pfam" id="PF13191"/>
    </source>
</evidence>
<accession>A0A7H8NJL9</accession>
<feature type="domain" description="Orc1-like AAA ATPase" evidence="2">
    <location>
        <begin position="165"/>
        <end position="280"/>
    </location>
</feature>
<evidence type="ECO:0000256" key="1">
    <source>
        <dbReference type="SAM" id="MobiDB-lite"/>
    </source>
</evidence>
<dbReference type="PRINTS" id="PR00364">
    <property type="entry name" value="DISEASERSIST"/>
</dbReference>
<feature type="compositionally biased region" description="Gly residues" evidence="1">
    <location>
        <begin position="123"/>
        <end position="149"/>
    </location>
</feature>
<sequence>MLNADAAVPAQRAPGGQRPAAPRGRAPGGGTTTGQGPDDPRVGRTAPAAESGPYGGERAPYGADAQAPATAQPAARPGTQPGAGPHRDGGYPAGPYPPADGGPAGAAYPPAEAYPPAPQPPGEGAGVAGSGGAAGAGQPGAYPPGGDGARAGASAPLLLPRPPTRFRGRQAELQALSALVRTPAPGEAPIALITGPAGVGKTAFAVHWAHQHAAAYPDGLLFADLRGFGEREEAPPVEVLRDFLLALGTPPDRIPGSPESAAALYRSRVAGRRLLVVLDNARSSAQVRPLLPGGGQGADSACVTLVTSRSRLDGLVATDAARPVPLQALTPQDGVDLLTAMLGGDRVADDPDAARELVDLCDGLPLALRAASAQLTARPRWRLGRLASALRDEQRRLALLSAEDTGIAAALRMSVARLSADDARLLAALGSGFDRHVEATAVAAFAGSDPDVTLDGLDRLAEMHLVDEEATGRYTMSDLVKLFARDGKTSGGQPRPPGTPPAAPPPPGSPPSSGPPPESGG</sequence>
<feature type="compositionally biased region" description="Low complexity" evidence="1">
    <location>
        <begin position="101"/>
        <end position="111"/>
    </location>
</feature>
<keyword evidence="4" id="KW-1185">Reference proteome</keyword>
<dbReference type="Proteomes" id="UP000509303">
    <property type="component" value="Chromosome"/>
</dbReference>
<dbReference type="Pfam" id="PF13191">
    <property type="entry name" value="AAA_16"/>
    <property type="match status" value="1"/>
</dbReference>
<dbReference type="AlphaFoldDB" id="A0A7H8NJL9"/>
<dbReference type="SUPFAM" id="SSF52540">
    <property type="entry name" value="P-loop containing nucleoside triphosphate hydrolases"/>
    <property type="match status" value="1"/>
</dbReference>
<evidence type="ECO:0000313" key="4">
    <source>
        <dbReference type="Proteomes" id="UP000509303"/>
    </source>
</evidence>
<feature type="compositionally biased region" description="Low complexity" evidence="1">
    <location>
        <begin position="9"/>
        <end position="25"/>
    </location>
</feature>
<dbReference type="EMBL" id="CP054929">
    <property type="protein sequence ID" value="QKW54622.1"/>
    <property type="molecule type" value="Genomic_DNA"/>
</dbReference>
<dbReference type="PANTHER" id="PTHR47691:SF3">
    <property type="entry name" value="HTH-TYPE TRANSCRIPTIONAL REGULATOR RV0890C-RELATED"/>
    <property type="match status" value="1"/>
</dbReference>
<feature type="compositionally biased region" description="Pro residues" evidence="1">
    <location>
        <begin position="112"/>
        <end position="121"/>
    </location>
</feature>
<feature type="region of interest" description="Disordered" evidence="1">
    <location>
        <begin position="484"/>
        <end position="521"/>
    </location>
</feature>
<feature type="region of interest" description="Disordered" evidence="1">
    <location>
        <begin position="1"/>
        <end position="155"/>
    </location>
</feature>
<organism evidence="3 4">
    <name type="scientific">Streptomyces buecherae</name>
    <dbReference type="NCBI Taxonomy" id="2763006"/>
    <lineage>
        <taxon>Bacteria</taxon>
        <taxon>Bacillati</taxon>
        <taxon>Actinomycetota</taxon>
        <taxon>Actinomycetes</taxon>
        <taxon>Kitasatosporales</taxon>
        <taxon>Streptomycetaceae</taxon>
        <taxon>Streptomyces</taxon>
    </lineage>
</organism>
<gene>
    <name evidence="3" type="ORF">HUT08_18945</name>
</gene>
<protein>
    <submittedName>
        <fullName evidence="3">AAA family ATPase</fullName>
    </submittedName>
</protein>
<feature type="compositionally biased region" description="Pro residues" evidence="1">
    <location>
        <begin position="494"/>
        <end position="521"/>
    </location>
</feature>
<proteinExistence type="predicted"/>